<dbReference type="GO" id="GO:0000272">
    <property type="term" value="P:polysaccharide catabolic process"/>
    <property type="evidence" value="ECO:0007669"/>
    <property type="project" value="TreeGrafter"/>
</dbReference>
<dbReference type="PANTHER" id="PTHR43576:SF2">
    <property type="entry name" value="INTRACELLULAR EXO-ALPHA-L-ARABINOFURANOSIDASE 2"/>
    <property type="match status" value="1"/>
</dbReference>
<proteinExistence type="inferred from homology"/>
<dbReference type="SMART" id="SM00813">
    <property type="entry name" value="Alpha-L-AF_C"/>
    <property type="match status" value="1"/>
</dbReference>
<keyword evidence="5" id="KW-0378">Hydrolase</keyword>
<gene>
    <name evidence="9" type="ORF">SAMN05444285_11440</name>
</gene>
<dbReference type="SUPFAM" id="SSF51445">
    <property type="entry name" value="(Trans)glycosidases"/>
    <property type="match status" value="1"/>
</dbReference>
<evidence type="ECO:0000256" key="2">
    <source>
        <dbReference type="ARBA" id="ARBA00007186"/>
    </source>
</evidence>
<accession>A0A1I0ESC1</accession>
<evidence type="ECO:0000259" key="8">
    <source>
        <dbReference type="SMART" id="SM00813"/>
    </source>
</evidence>
<dbReference type="RefSeq" id="WP_081804744.1">
    <property type="nucleotide sequence ID" value="NZ_FOHT01000014.1"/>
</dbReference>
<comment type="catalytic activity">
    <reaction evidence="1">
        <text>Hydrolysis of terminal non-reducing alpha-L-arabinofuranoside residues in alpha-L-arabinosides.</text>
        <dbReference type="EC" id="3.2.1.55"/>
    </reaction>
</comment>
<dbReference type="SUPFAM" id="SSF51011">
    <property type="entry name" value="Glycosyl hydrolase domain"/>
    <property type="match status" value="1"/>
</dbReference>
<name>A0A1I0ESC1_9BACT</name>
<evidence type="ECO:0000256" key="3">
    <source>
        <dbReference type="ARBA" id="ARBA00011165"/>
    </source>
</evidence>
<dbReference type="InterPro" id="IPR013780">
    <property type="entry name" value="Glyco_hydro_b"/>
</dbReference>
<dbReference type="Pfam" id="PF22848">
    <property type="entry name" value="ASD1_dom"/>
    <property type="match status" value="1"/>
</dbReference>
<organism evidence="9 10">
    <name type="scientific">Draconibacterium orientale</name>
    <dbReference type="NCBI Taxonomy" id="1168034"/>
    <lineage>
        <taxon>Bacteria</taxon>
        <taxon>Pseudomonadati</taxon>
        <taxon>Bacteroidota</taxon>
        <taxon>Bacteroidia</taxon>
        <taxon>Marinilabiliales</taxon>
        <taxon>Prolixibacteraceae</taxon>
        <taxon>Draconibacterium</taxon>
    </lineage>
</organism>
<dbReference type="GO" id="GO:0046373">
    <property type="term" value="P:L-arabinose metabolic process"/>
    <property type="evidence" value="ECO:0007669"/>
    <property type="project" value="InterPro"/>
</dbReference>
<evidence type="ECO:0000256" key="7">
    <source>
        <dbReference type="ARBA" id="ARBA00023295"/>
    </source>
</evidence>
<evidence type="ECO:0000256" key="6">
    <source>
        <dbReference type="ARBA" id="ARBA00023277"/>
    </source>
</evidence>
<evidence type="ECO:0000313" key="9">
    <source>
        <dbReference type="EMBL" id="SET48325.1"/>
    </source>
</evidence>
<dbReference type="Proteomes" id="UP000181981">
    <property type="component" value="Unassembled WGS sequence"/>
</dbReference>
<dbReference type="InterPro" id="IPR010720">
    <property type="entry name" value="Alpha-L-AF_C"/>
</dbReference>
<keyword evidence="7" id="KW-0326">Glycosidase</keyword>
<reference evidence="9 10" key="1">
    <citation type="submission" date="2016-10" db="EMBL/GenBank/DDBJ databases">
        <authorList>
            <person name="de Groot N.N."/>
        </authorList>
    </citation>
    <scope>NUCLEOTIDE SEQUENCE [LARGE SCALE GENOMIC DNA]</scope>
    <source>
        <strain evidence="9 10">DSM 25947</strain>
    </source>
</reference>
<dbReference type="Gene3D" id="3.20.20.80">
    <property type="entry name" value="Glycosidases"/>
    <property type="match status" value="1"/>
</dbReference>
<dbReference type="InterPro" id="IPR017853">
    <property type="entry name" value="GH"/>
</dbReference>
<dbReference type="PANTHER" id="PTHR43576">
    <property type="entry name" value="ALPHA-L-ARABINOFURANOSIDASE C-RELATED"/>
    <property type="match status" value="1"/>
</dbReference>
<evidence type="ECO:0000256" key="4">
    <source>
        <dbReference type="ARBA" id="ARBA00012670"/>
    </source>
</evidence>
<keyword evidence="6" id="KW-0119">Carbohydrate metabolism</keyword>
<dbReference type="Gene3D" id="2.60.40.1180">
    <property type="entry name" value="Golgi alpha-mannosidase II"/>
    <property type="match status" value="1"/>
</dbReference>
<evidence type="ECO:0000313" key="10">
    <source>
        <dbReference type="Proteomes" id="UP000181981"/>
    </source>
</evidence>
<dbReference type="EMBL" id="FOHT01000014">
    <property type="protein sequence ID" value="SET48325.1"/>
    <property type="molecule type" value="Genomic_DNA"/>
</dbReference>
<dbReference type="EC" id="3.2.1.55" evidence="4"/>
<comment type="subunit">
    <text evidence="3">Homohexamer; trimer of dimers.</text>
</comment>
<dbReference type="Pfam" id="PF06964">
    <property type="entry name" value="Alpha-L-AF_C"/>
    <property type="match status" value="1"/>
</dbReference>
<comment type="similarity">
    <text evidence="2">Belongs to the glycosyl hydrolase 51 family.</text>
</comment>
<evidence type="ECO:0000256" key="5">
    <source>
        <dbReference type="ARBA" id="ARBA00022801"/>
    </source>
</evidence>
<dbReference type="GO" id="GO:0046556">
    <property type="term" value="F:alpha-L-arabinofuranosidase activity"/>
    <property type="evidence" value="ECO:0007669"/>
    <property type="project" value="UniProtKB-EC"/>
</dbReference>
<dbReference type="InterPro" id="IPR055235">
    <property type="entry name" value="ASD1_cat"/>
</dbReference>
<sequence>MMTKMKLTVAVLLVLTTNVLFGQTKLTLYADQAETKINKEIYGHFAEHLGRCIYGGIFVGEDSEIPNTRGFRDDVTGALIDMKIPLLRWPGGCFADTYNWKDGIGPREERPSMVNVHWGGVTEDNSFGTHEFLDFCDLINAEPYINVNVGSGTVREASEWIEYVTSSNISPMTDLRKKNGREEPWDVKYWGIGNENWGCGGNMTPEYYADVYKNYATYSRGADYKIACGASDSDYNWTDVLMKKMQGKENLMQGLSLHYYTITHNWTVKGSATDFDEKEWFTTLSKTLFMDELIQKHSTIMDKYDPEKRVGLIVDEWGNWFDVEPGTNPGFLYQQNTMRDALVAGINLNIFNNHADRVKMSNIAQTINVLQSVILTKDDEMVLTPTYYVFKMYSVHQDATLIPANLKTDKYELDGQSVPAVNASASTKDGVISITLCNLNPNAGENVELSLHGSELSTSNAQIITAKNMNDFNDFGKNESVSLEEFNVPNPKSGKLTFELPAKSVVLVQLK</sequence>
<dbReference type="AlphaFoldDB" id="A0A1I0ESC1"/>
<feature type="domain" description="Alpha-L-arabinofuranosidase C-terminal" evidence="8">
    <location>
        <begin position="315"/>
        <end position="504"/>
    </location>
</feature>
<evidence type="ECO:0000256" key="1">
    <source>
        <dbReference type="ARBA" id="ARBA00001462"/>
    </source>
</evidence>
<protein>
    <recommendedName>
        <fullName evidence="4">non-reducing end alpha-L-arabinofuranosidase</fullName>
        <ecNumber evidence="4">3.2.1.55</ecNumber>
    </recommendedName>
</protein>